<dbReference type="InterPro" id="IPR027381">
    <property type="entry name" value="LytR/CpsA/Psr_C"/>
</dbReference>
<protein>
    <submittedName>
        <fullName evidence="4">LytR family transcriptional regulator</fullName>
    </submittedName>
</protein>
<feature type="region of interest" description="Disordered" evidence="1">
    <location>
        <begin position="145"/>
        <end position="165"/>
    </location>
</feature>
<organism evidence="4 5">
    <name type="scientific">candidate division WS5 bacterium</name>
    <dbReference type="NCBI Taxonomy" id="2093353"/>
    <lineage>
        <taxon>Bacteria</taxon>
        <taxon>candidate division WS5</taxon>
    </lineage>
</organism>
<accession>A0A419DCF8</accession>
<evidence type="ECO:0000256" key="1">
    <source>
        <dbReference type="SAM" id="MobiDB-lite"/>
    </source>
</evidence>
<keyword evidence="2" id="KW-1133">Transmembrane helix</keyword>
<evidence type="ECO:0000313" key="5">
    <source>
        <dbReference type="Proteomes" id="UP000285655"/>
    </source>
</evidence>
<dbReference type="AlphaFoldDB" id="A0A419DCF8"/>
<dbReference type="Gene3D" id="3.30.70.2390">
    <property type="match status" value="1"/>
</dbReference>
<name>A0A419DCF8_9BACT</name>
<feature type="domain" description="LytR/CpsA/Psr regulator C-terminal" evidence="3">
    <location>
        <begin position="257"/>
        <end position="319"/>
    </location>
</feature>
<feature type="compositionally biased region" description="Acidic residues" evidence="1">
    <location>
        <begin position="152"/>
        <end position="165"/>
    </location>
</feature>
<dbReference type="Pfam" id="PF13399">
    <property type="entry name" value="LytR_C"/>
    <property type="match status" value="1"/>
</dbReference>
<keyword evidence="2" id="KW-0812">Transmembrane</keyword>
<evidence type="ECO:0000259" key="3">
    <source>
        <dbReference type="Pfam" id="PF13399"/>
    </source>
</evidence>
<gene>
    <name evidence="4" type="ORF">C4544_04585</name>
</gene>
<dbReference type="EMBL" id="QZJW01000040">
    <property type="protein sequence ID" value="RJO60720.1"/>
    <property type="molecule type" value="Genomic_DNA"/>
</dbReference>
<dbReference type="Proteomes" id="UP000285655">
    <property type="component" value="Unassembled WGS sequence"/>
</dbReference>
<comment type="caution">
    <text evidence="4">The sequence shown here is derived from an EMBL/GenBank/DDBJ whole genome shotgun (WGS) entry which is preliminary data.</text>
</comment>
<reference evidence="4 5" key="1">
    <citation type="journal article" date="2017" name="ISME J.">
        <title>Energy and carbon metabolisms in a deep terrestrial subsurface fluid microbial community.</title>
        <authorList>
            <person name="Momper L."/>
            <person name="Jungbluth S.P."/>
            <person name="Lee M.D."/>
            <person name="Amend J.P."/>
        </authorList>
    </citation>
    <scope>NUCLEOTIDE SEQUENCE [LARGE SCALE GENOMIC DNA]</scope>
    <source>
        <strain evidence="4">SURF_29</strain>
    </source>
</reference>
<evidence type="ECO:0000313" key="4">
    <source>
        <dbReference type="EMBL" id="RJO60720.1"/>
    </source>
</evidence>
<sequence>MKEYYLEVLKKGEKPDWPHPAQDLVEGNQPLESGYIQYWAYPKESNQDADDLPPAEVLAAEYPGVKSAILIDQPKEDELELILVHKGHAWARTPSNLANLEANLTALIEFAEQNFTIKAEHFMTTERVAAKVEHKLDELAEADENFTPVNTQEEDSLAGSKEEDEDGWQIKPLGAKREEYEKMEERVVLKSSVDRTSKGWVFLPVVILLIVFTFILIKKDWVMSRILKTSVNSSAEKVIVSPTPSPTPEPIFDRSEYKIRVLNGTRKTGAAGVLGKQLTDLGWVVDKVGNAKNQSTPQTLVSVKEGYGRLLQQLLDDLKEDYEATSGPVLSTEDTIDGEVVIGNK</sequence>
<proteinExistence type="predicted"/>
<evidence type="ECO:0000256" key="2">
    <source>
        <dbReference type="SAM" id="Phobius"/>
    </source>
</evidence>
<feature type="transmembrane region" description="Helical" evidence="2">
    <location>
        <begin position="199"/>
        <end position="217"/>
    </location>
</feature>
<keyword evidence="2" id="KW-0472">Membrane</keyword>